<dbReference type="Gene3D" id="1.10.720.30">
    <property type="entry name" value="SAP domain"/>
    <property type="match status" value="1"/>
</dbReference>
<dbReference type="GO" id="GO:0005739">
    <property type="term" value="C:mitochondrion"/>
    <property type="evidence" value="ECO:0007669"/>
    <property type="project" value="UniProtKB-SubCell"/>
</dbReference>
<comment type="similarity">
    <text evidence="2">Belongs to the prokaryotic/mitochondrial release factor family.</text>
</comment>
<dbReference type="AlphaFoldDB" id="A0A9P0CYY5"/>
<dbReference type="PROSITE" id="PS50800">
    <property type="entry name" value="SAP"/>
    <property type="match status" value="1"/>
</dbReference>
<evidence type="ECO:0000256" key="5">
    <source>
        <dbReference type="SAM" id="Coils"/>
    </source>
</evidence>
<comment type="subcellular location">
    <subcellularLocation>
        <location evidence="1">Mitochondrion</location>
    </subcellularLocation>
</comment>
<feature type="domain" description="SAP" evidence="6">
    <location>
        <begin position="121"/>
        <end position="155"/>
    </location>
</feature>
<dbReference type="InterPro" id="IPR036361">
    <property type="entry name" value="SAP_dom_sf"/>
</dbReference>
<dbReference type="Pfam" id="PF02037">
    <property type="entry name" value="SAP"/>
    <property type="match status" value="1"/>
</dbReference>
<keyword evidence="3" id="KW-0809">Transit peptide</keyword>
<dbReference type="SUPFAM" id="SSF68906">
    <property type="entry name" value="SAP domain"/>
    <property type="match status" value="1"/>
</dbReference>
<evidence type="ECO:0000256" key="3">
    <source>
        <dbReference type="ARBA" id="ARBA00022946"/>
    </source>
</evidence>
<gene>
    <name evidence="7" type="ORF">PSYICH_LOCUS8818</name>
</gene>
<dbReference type="InterPro" id="IPR045853">
    <property type="entry name" value="Pep_chain_release_fac_I_sf"/>
</dbReference>
<dbReference type="SUPFAM" id="SSF75620">
    <property type="entry name" value="Release factor"/>
    <property type="match status" value="1"/>
</dbReference>
<reference evidence="7" key="1">
    <citation type="submission" date="2022-01" db="EMBL/GenBank/DDBJ databases">
        <authorList>
            <person name="King R."/>
        </authorList>
    </citation>
    <scope>NUCLEOTIDE SEQUENCE</scope>
</reference>
<dbReference type="InterPro" id="IPR000352">
    <property type="entry name" value="Pep_chain_release_fac_I"/>
</dbReference>
<dbReference type="InterPro" id="IPR052405">
    <property type="entry name" value="Mito_Transl_Release_Factor"/>
</dbReference>
<dbReference type="Proteomes" id="UP001153636">
    <property type="component" value="Chromosome 3"/>
</dbReference>
<protein>
    <recommendedName>
        <fullName evidence="6">SAP domain-containing protein</fullName>
    </recommendedName>
</protein>
<evidence type="ECO:0000256" key="4">
    <source>
        <dbReference type="ARBA" id="ARBA00023128"/>
    </source>
</evidence>
<keyword evidence="8" id="KW-1185">Reference proteome</keyword>
<name>A0A9P0CYY5_9CUCU</name>
<dbReference type="SMART" id="SM00513">
    <property type="entry name" value="SAP"/>
    <property type="match status" value="1"/>
</dbReference>
<evidence type="ECO:0000259" key="6">
    <source>
        <dbReference type="PROSITE" id="PS50800"/>
    </source>
</evidence>
<keyword evidence="4" id="KW-0496">Mitochondrion</keyword>
<evidence type="ECO:0000256" key="1">
    <source>
        <dbReference type="ARBA" id="ARBA00004173"/>
    </source>
</evidence>
<keyword evidence="5" id="KW-0175">Coiled coil</keyword>
<dbReference type="Gene3D" id="3.30.160.20">
    <property type="match status" value="1"/>
</dbReference>
<organism evidence="7 8">
    <name type="scientific">Psylliodes chrysocephalus</name>
    <dbReference type="NCBI Taxonomy" id="3402493"/>
    <lineage>
        <taxon>Eukaryota</taxon>
        <taxon>Metazoa</taxon>
        <taxon>Ecdysozoa</taxon>
        <taxon>Arthropoda</taxon>
        <taxon>Hexapoda</taxon>
        <taxon>Insecta</taxon>
        <taxon>Pterygota</taxon>
        <taxon>Neoptera</taxon>
        <taxon>Endopterygota</taxon>
        <taxon>Coleoptera</taxon>
        <taxon>Polyphaga</taxon>
        <taxon>Cucujiformia</taxon>
        <taxon>Chrysomeloidea</taxon>
        <taxon>Chrysomelidae</taxon>
        <taxon>Galerucinae</taxon>
        <taxon>Alticini</taxon>
        <taxon>Psylliodes</taxon>
    </lineage>
</organism>
<feature type="coiled-coil region" evidence="5">
    <location>
        <begin position="83"/>
        <end position="158"/>
    </location>
</feature>
<evidence type="ECO:0000313" key="8">
    <source>
        <dbReference type="Proteomes" id="UP001153636"/>
    </source>
</evidence>
<dbReference type="PANTHER" id="PTHR46203">
    <property type="entry name" value="PROBABLE PEPTIDE CHAIN RELEASE FACTOR C12ORF65"/>
    <property type="match status" value="1"/>
</dbReference>
<evidence type="ECO:0000313" key="7">
    <source>
        <dbReference type="EMBL" id="CAH1108808.1"/>
    </source>
</evidence>
<dbReference type="GO" id="GO:0003747">
    <property type="term" value="F:translation release factor activity"/>
    <property type="evidence" value="ECO:0007669"/>
    <property type="project" value="InterPro"/>
</dbReference>
<dbReference type="PANTHER" id="PTHR46203:SF1">
    <property type="entry name" value="MITOCHONDRIAL TRANSLATION RELEASE FACTOR IN RESCUE"/>
    <property type="match status" value="1"/>
</dbReference>
<sequence length="469" mass="53589">MATSRMIFRVQFCFSRLTHTLDYSKIPVLLDKDLEEMHVRGSGPGGQKINKTASCVVLKHIPSGIVVKCQETRFLEKNRKIAREILQRKLDNFVNKEESLEAQLEAKNEKKKLDNNGYKRLCDLKVNELRRELEDRELETTAKKAELAERLKEAIENEGLDSEMCLFSDDSSSAIISSDMESKIYSLKTEMSSDMNSMKTDISSSMSSLKTEISFDLETKISSIENKISSDVSSIKTDISCLETKVSSDISSLDDKVSSLESKVSSDISSLKEKKILASVKEKIKEMEKKIEELEHSELVKDGEIKCHEVESKLKLEGAFETAARANEWSEREKAVNLTIALRGDVLDVLQIIPMEETDNFEQLKKRLRYGHEHFEHLYQSQLKNRKQKRDETLQEYEVDMARLVRFAYPSAPENMMECLAVQTFVDRLRDHEMQKTLRLARHKTLVDVLSAALEYEAATQASGGYSIK</sequence>
<dbReference type="EMBL" id="OV651815">
    <property type="protein sequence ID" value="CAH1108808.1"/>
    <property type="molecule type" value="Genomic_DNA"/>
</dbReference>
<dbReference type="InterPro" id="IPR003034">
    <property type="entry name" value="SAP_dom"/>
</dbReference>
<accession>A0A9P0CYY5</accession>
<dbReference type="OrthoDB" id="277888at2759"/>
<evidence type="ECO:0000256" key="2">
    <source>
        <dbReference type="ARBA" id="ARBA00010835"/>
    </source>
</evidence>
<dbReference type="Pfam" id="PF00472">
    <property type="entry name" value="RF-1"/>
    <property type="match status" value="1"/>
</dbReference>
<proteinExistence type="inferred from homology"/>